<gene>
    <name evidence="1" type="ORF">FKW44_005300</name>
</gene>
<dbReference type="SUPFAM" id="SSF101887">
    <property type="entry name" value="Apyrase"/>
    <property type="match status" value="1"/>
</dbReference>
<dbReference type="InterPro" id="IPR036258">
    <property type="entry name" value="Apyrase_sf"/>
</dbReference>
<organism evidence="1 2">
    <name type="scientific">Caligus rogercresseyi</name>
    <name type="common">Sea louse</name>
    <dbReference type="NCBI Taxonomy" id="217165"/>
    <lineage>
        <taxon>Eukaryota</taxon>
        <taxon>Metazoa</taxon>
        <taxon>Ecdysozoa</taxon>
        <taxon>Arthropoda</taxon>
        <taxon>Crustacea</taxon>
        <taxon>Multicrustacea</taxon>
        <taxon>Hexanauplia</taxon>
        <taxon>Copepoda</taxon>
        <taxon>Siphonostomatoida</taxon>
        <taxon>Caligidae</taxon>
        <taxon>Caligus</taxon>
    </lineage>
</organism>
<dbReference type="GO" id="GO:0017110">
    <property type="term" value="F:nucleoside diphosphate phosphatase activity"/>
    <property type="evidence" value="ECO:0007669"/>
    <property type="project" value="InterPro"/>
</dbReference>
<sequence length="53" mass="5909">MTVKDEHLYVGGLGKEWTTPDGSSLTTTHVCKANIPKWCSGAFGLVRRIYRRA</sequence>
<dbReference type="Gene3D" id="2.120.10.100">
    <property type="entry name" value="Apyrase"/>
    <property type="match status" value="1"/>
</dbReference>
<dbReference type="GO" id="GO:0005509">
    <property type="term" value="F:calcium ion binding"/>
    <property type="evidence" value="ECO:0007669"/>
    <property type="project" value="InterPro"/>
</dbReference>
<keyword evidence="2" id="KW-1185">Reference proteome</keyword>
<dbReference type="EMBL" id="CP045892">
    <property type="protein sequence ID" value="QQP52982.1"/>
    <property type="molecule type" value="Genomic_DNA"/>
</dbReference>
<protein>
    <submittedName>
        <fullName evidence="1">Soluble calcium-activated nucleotidase 1</fullName>
    </submittedName>
</protein>
<accession>A0A7T8KBS7</accession>
<dbReference type="Pfam" id="PF06079">
    <property type="entry name" value="Apyrase"/>
    <property type="match status" value="1"/>
</dbReference>
<evidence type="ECO:0000313" key="2">
    <source>
        <dbReference type="Proteomes" id="UP000595437"/>
    </source>
</evidence>
<dbReference type="Proteomes" id="UP000595437">
    <property type="component" value="Chromosome 3"/>
</dbReference>
<proteinExistence type="predicted"/>
<reference evidence="2" key="1">
    <citation type="submission" date="2021-01" db="EMBL/GenBank/DDBJ databases">
        <title>Caligus Genome Assembly.</title>
        <authorList>
            <person name="Gallardo-Escarate C."/>
        </authorList>
    </citation>
    <scope>NUCLEOTIDE SEQUENCE [LARGE SCALE GENOMIC DNA]</scope>
</reference>
<name>A0A7T8KBS7_CALRO</name>
<dbReference type="InterPro" id="IPR009283">
    <property type="entry name" value="Apyrase"/>
</dbReference>
<evidence type="ECO:0000313" key="1">
    <source>
        <dbReference type="EMBL" id="QQP52982.1"/>
    </source>
</evidence>
<dbReference type="AlphaFoldDB" id="A0A7T8KBS7"/>
<dbReference type="OrthoDB" id="25028at2759"/>